<dbReference type="Gene3D" id="3.40.525.10">
    <property type="entry name" value="CRAL-TRIO lipid binding domain"/>
    <property type="match status" value="2"/>
</dbReference>
<dbReference type="InterPro" id="IPR036865">
    <property type="entry name" value="CRAL-TRIO_dom_sf"/>
</dbReference>
<reference evidence="3" key="1">
    <citation type="submission" date="2017-02" db="UniProtKB">
        <authorList>
            <consortium name="WormBaseParasite"/>
        </authorList>
    </citation>
    <scope>IDENTIFICATION</scope>
</reference>
<evidence type="ECO:0000313" key="2">
    <source>
        <dbReference type="Proteomes" id="UP000046393"/>
    </source>
</evidence>
<dbReference type="SMART" id="SM00516">
    <property type="entry name" value="SEC14"/>
    <property type="match status" value="1"/>
</dbReference>
<dbReference type="WBParaSite" id="SMUV_0001094001-mRNA-1">
    <property type="protein sequence ID" value="SMUV_0001094001-mRNA-1"/>
    <property type="gene ID" value="SMUV_0001094001"/>
</dbReference>
<sequence>MSSQRLCFYISLIFRNRLKHLIPPEYDTDFFLARWWKTLDGDLKLIEKRMKEWDEHRKIFGYGHVPSNRLEIDIEIAKKTFEILKTIPISYILHSYFILQEGFTRTLLAREAETGKPAAVVSILDLEGLCLSDFVNPLGGPARLARLVVKIWADYFKEGLVKLIMVNPPKLLNVIWQIAKFIMDKKMLSRILILEDCTDLMKYLRPEVNKMYGGKWKSTIPTKPLCSIPLRVTPDQYYDATKLWIDHGYISVPDMSSTYVKSRQTVEYIRKCERNGQTLLWHFSVNGDIEFSVVRVDGDSETTVWPKITLTTTKVPEQGSILCQKGDYLLRLTNPNNSWTPLKLSYVFEMSST</sequence>
<accession>A0A0N5B0Y8</accession>
<name>A0A0N5B0Y8_9BILA</name>
<dbReference type="InterPro" id="IPR001251">
    <property type="entry name" value="CRAL-TRIO_dom"/>
</dbReference>
<dbReference type="PROSITE" id="PS50191">
    <property type="entry name" value="CRAL_TRIO"/>
    <property type="match status" value="1"/>
</dbReference>
<dbReference type="CDD" id="cd00170">
    <property type="entry name" value="SEC14"/>
    <property type="match status" value="1"/>
</dbReference>
<dbReference type="Proteomes" id="UP000046393">
    <property type="component" value="Unplaced"/>
</dbReference>
<dbReference type="STRING" id="451379.A0A0N5B0Y8"/>
<dbReference type="InterPro" id="IPR036598">
    <property type="entry name" value="GOLD_dom_sf"/>
</dbReference>
<feature type="domain" description="CRAL-TRIO" evidence="1">
    <location>
        <begin position="47"/>
        <end position="220"/>
    </location>
</feature>
<dbReference type="AlphaFoldDB" id="A0A0N5B0Y8"/>
<protein>
    <submittedName>
        <fullName evidence="3">CRAL-TRIO domain-containing protein</fullName>
    </submittedName>
</protein>
<dbReference type="GO" id="GO:0005737">
    <property type="term" value="C:cytoplasm"/>
    <property type="evidence" value="ECO:0007669"/>
    <property type="project" value="TreeGrafter"/>
</dbReference>
<organism evidence="2 3">
    <name type="scientific">Syphacia muris</name>
    <dbReference type="NCBI Taxonomy" id="451379"/>
    <lineage>
        <taxon>Eukaryota</taxon>
        <taxon>Metazoa</taxon>
        <taxon>Ecdysozoa</taxon>
        <taxon>Nematoda</taxon>
        <taxon>Chromadorea</taxon>
        <taxon>Rhabditida</taxon>
        <taxon>Spirurina</taxon>
        <taxon>Oxyuridomorpha</taxon>
        <taxon>Oxyuroidea</taxon>
        <taxon>Oxyuridae</taxon>
        <taxon>Syphacia</taxon>
    </lineage>
</organism>
<dbReference type="Pfam" id="PF00650">
    <property type="entry name" value="CRAL_TRIO"/>
    <property type="match status" value="1"/>
</dbReference>
<evidence type="ECO:0000259" key="1">
    <source>
        <dbReference type="PROSITE" id="PS50191"/>
    </source>
</evidence>
<dbReference type="Gene3D" id="2.60.120.680">
    <property type="entry name" value="GOLD domain"/>
    <property type="match status" value="1"/>
</dbReference>
<dbReference type="InterPro" id="IPR051064">
    <property type="entry name" value="SEC14/CRAL-TRIO_domain"/>
</dbReference>
<dbReference type="SUPFAM" id="SSF52087">
    <property type="entry name" value="CRAL/TRIO domain"/>
    <property type="match status" value="1"/>
</dbReference>
<dbReference type="PANTHER" id="PTHR23324:SF86">
    <property type="entry name" value="CRAL-TRIO DOMAIN-CONTAINING PROTEIN"/>
    <property type="match status" value="1"/>
</dbReference>
<evidence type="ECO:0000313" key="3">
    <source>
        <dbReference type="WBParaSite" id="SMUV_0001094001-mRNA-1"/>
    </source>
</evidence>
<dbReference type="SUPFAM" id="SSF101576">
    <property type="entry name" value="Supernatant protein factor (SPF), C-terminal domain"/>
    <property type="match status" value="1"/>
</dbReference>
<dbReference type="PANTHER" id="PTHR23324">
    <property type="entry name" value="SEC14 RELATED PROTEIN"/>
    <property type="match status" value="1"/>
</dbReference>
<keyword evidence="2" id="KW-1185">Reference proteome</keyword>
<proteinExistence type="predicted"/>